<dbReference type="InterPro" id="IPR043502">
    <property type="entry name" value="DNA/RNA_pol_sf"/>
</dbReference>
<feature type="domain" description="Reverse transcriptase" evidence="2">
    <location>
        <begin position="1"/>
        <end position="82"/>
    </location>
</feature>
<dbReference type="EMBL" id="JBAMIC010000007">
    <property type="protein sequence ID" value="KAK7106786.1"/>
    <property type="molecule type" value="Genomic_DNA"/>
</dbReference>
<feature type="region of interest" description="Disordered" evidence="1">
    <location>
        <begin position="301"/>
        <end position="324"/>
    </location>
</feature>
<evidence type="ECO:0000256" key="1">
    <source>
        <dbReference type="SAM" id="MobiDB-lite"/>
    </source>
</evidence>
<dbReference type="Proteomes" id="UP001374579">
    <property type="component" value="Unassembled WGS sequence"/>
</dbReference>
<dbReference type="PANTHER" id="PTHR33064">
    <property type="entry name" value="POL PROTEIN"/>
    <property type="match status" value="1"/>
</dbReference>
<accession>A0AAN9GG07</accession>
<proteinExistence type="predicted"/>
<evidence type="ECO:0000313" key="3">
    <source>
        <dbReference type="EMBL" id="KAK7106786.1"/>
    </source>
</evidence>
<dbReference type="Gene3D" id="3.10.20.370">
    <property type="match status" value="1"/>
</dbReference>
<reference evidence="3 4" key="1">
    <citation type="submission" date="2024-02" db="EMBL/GenBank/DDBJ databases">
        <title>Chromosome-scale genome assembly of the rough periwinkle Littorina saxatilis.</title>
        <authorList>
            <person name="De Jode A."/>
            <person name="Faria R."/>
            <person name="Formenti G."/>
            <person name="Sims Y."/>
            <person name="Smith T.P."/>
            <person name="Tracey A."/>
            <person name="Wood J.M.D."/>
            <person name="Zagrodzka Z.B."/>
            <person name="Johannesson K."/>
            <person name="Butlin R.K."/>
            <person name="Leder E.H."/>
        </authorList>
    </citation>
    <scope>NUCLEOTIDE SEQUENCE [LARGE SCALE GENOMIC DNA]</scope>
    <source>
        <strain evidence="3">Snail1</strain>
        <tissue evidence="3">Muscle</tissue>
    </source>
</reference>
<protein>
    <recommendedName>
        <fullName evidence="2">Reverse transcriptase domain-containing protein</fullName>
    </recommendedName>
</protein>
<dbReference type="SUPFAM" id="SSF56672">
    <property type="entry name" value="DNA/RNA polymerases"/>
    <property type="match status" value="1"/>
</dbReference>
<dbReference type="FunFam" id="3.10.20.370:FF:000001">
    <property type="entry name" value="Retrovirus-related Pol polyprotein from transposon 17.6-like protein"/>
    <property type="match status" value="1"/>
</dbReference>
<dbReference type="InterPro" id="IPR043128">
    <property type="entry name" value="Rev_trsase/Diguanyl_cyclase"/>
</dbReference>
<dbReference type="CDD" id="cd09274">
    <property type="entry name" value="RNase_HI_RT_Ty3"/>
    <property type="match status" value="1"/>
</dbReference>
<evidence type="ECO:0000259" key="2">
    <source>
        <dbReference type="PROSITE" id="PS50878"/>
    </source>
</evidence>
<dbReference type="Pfam" id="PF17919">
    <property type="entry name" value="RT_RNaseH_2"/>
    <property type="match status" value="1"/>
</dbReference>
<dbReference type="PANTHER" id="PTHR33064:SF37">
    <property type="entry name" value="RIBONUCLEASE H"/>
    <property type="match status" value="1"/>
</dbReference>
<dbReference type="InterPro" id="IPR000477">
    <property type="entry name" value="RT_dom"/>
</dbReference>
<dbReference type="FunFam" id="3.30.70.270:FF:000003">
    <property type="entry name" value="Transposon Ty3-G Gag-Pol polyprotein"/>
    <property type="match status" value="1"/>
</dbReference>
<dbReference type="InterPro" id="IPR041577">
    <property type="entry name" value="RT_RNaseH_2"/>
</dbReference>
<comment type="caution">
    <text evidence="3">The sequence shown here is derived from an EMBL/GenBank/DDBJ whole genome shotgun (WGS) entry which is preliminary data.</text>
</comment>
<name>A0AAN9GG07_9CAEN</name>
<dbReference type="FunFam" id="3.30.70.270:FF:000020">
    <property type="entry name" value="Transposon Tf2-6 polyprotein-like Protein"/>
    <property type="match status" value="1"/>
</dbReference>
<dbReference type="Pfam" id="PF00078">
    <property type="entry name" value="RVT_1"/>
    <property type="match status" value="1"/>
</dbReference>
<dbReference type="AlphaFoldDB" id="A0AAN9GG07"/>
<sequence>MPMGLISAPATFQRLMQANMSDFQFQFLLVYLDDLLVYSKTFDEHLQHLERLLQRITETGLKLKPEKCQFLRREVVYLGHTISADGISCEAGKIEAVQNWPLPKTTTDLRSFLGFASYYRRFISGFSKLAGPLHDLVTEGSKGSKKKKAAIHHLWTERHQTAFESLKSALTTAPVLGYADYEKPFILETDASHDGLSAIISQVQDGKQRVIAYASRRLKPTEKNCANYSSFKLELLALKWAACEKVRHYLLGAEFEVITDNNPLTYLKTAKLGALEQRWASQLAQFNFTLRYRPGKINPADALSRLPPDSLPDQSSTPVPPELATEQEMWCERAALDPVPEVHGQPPLPLDVSFKAAEP</sequence>
<dbReference type="InterPro" id="IPR051320">
    <property type="entry name" value="Viral_Replic_Matur_Polypro"/>
</dbReference>
<gene>
    <name evidence="3" type="ORF">V1264_018000</name>
</gene>
<dbReference type="PROSITE" id="PS50878">
    <property type="entry name" value="RT_POL"/>
    <property type="match status" value="1"/>
</dbReference>
<feature type="region of interest" description="Disordered" evidence="1">
    <location>
        <begin position="340"/>
        <end position="359"/>
    </location>
</feature>
<organism evidence="3 4">
    <name type="scientific">Littorina saxatilis</name>
    <dbReference type="NCBI Taxonomy" id="31220"/>
    <lineage>
        <taxon>Eukaryota</taxon>
        <taxon>Metazoa</taxon>
        <taxon>Spiralia</taxon>
        <taxon>Lophotrochozoa</taxon>
        <taxon>Mollusca</taxon>
        <taxon>Gastropoda</taxon>
        <taxon>Caenogastropoda</taxon>
        <taxon>Littorinimorpha</taxon>
        <taxon>Littorinoidea</taxon>
        <taxon>Littorinidae</taxon>
        <taxon>Littorina</taxon>
    </lineage>
</organism>
<dbReference type="Gene3D" id="3.30.70.270">
    <property type="match status" value="2"/>
</dbReference>
<evidence type="ECO:0000313" key="4">
    <source>
        <dbReference type="Proteomes" id="UP001374579"/>
    </source>
</evidence>
<keyword evidence="4" id="KW-1185">Reference proteome</keyword>